<evidence type="ECO:0000313" key="1">
    <source>
        <dbReference type="EMBL" id="KAF9629910.1"/>
    </source>
</evidence>
<reference evidence="1" key="1">
    <citation type="submission" date="2016-08" db="EMBL/GenBank/DDBJ databases">
        <authorList>
            <person name="Yan J."/>
        </authorList>
    </citation>
    <scope>NUCLEOTIDE SEQUENCE</scope>
    <source>
        <strain evidence="1">CSS-01s</strain>
    </source>
</reference>
<evidence type="ECO:0000313" key="2">
    <source>
        <dbReference type="Proteomes" id="UP000627934"/>
    </source>
</evidence>
<accession>A0A8H7IQH4</accession>
<proteinExistence type="predicted"/>
<name>A0A8H7IQH4_9PEZI</name>
<gene>
    <name evidence="1" type="ORF">BFW01_g91</name>
</gene>
<organism evidence="1 2">
    <name type="scientific">Lasiodiplodia theobromae</name>
    <dbReference type="NCBI Taxonomy" id="45133"/>
    <lineage>
        <taxon>Eukaryota</taxon>
        <taxon>Fungi</taxon>
        <taxon>Dikarya</taxon>
        <taxon>Ascomycota</taxon>
        <taxon>Pezizomycotina</taxon>
        <taxon>Dothideomycetes</taxon>
        <taxon>Dothideomycetes incertae sedis</taxon>
        <taxon>Botryosphaeriales</taxon>
        <taxon>Botryosphaeriaceae</taxon>
        <taxon>Lasiodiplodia</taxon>
    </lineage>
</organism>
<dbReference type="Proteomes" id="UP000627934">
    <property type="component" value="Unassembled WGS sequence"/>
</dbReference>
<comment type="caution">
    <text evidence="1">The sequence shown here is derived from an EMBL/GenBank/DDBJ whole genome shotgun (WGS) entry which is preliminary data.</text>
</comment>
<sequence>MRIRPDTVGVIDDGQAISDVTNDDIQTPAVLNEHRCLLTCGNQIGNGNVHFSTLDSVDNACLEVVLSVEEPNGSSQH</sequence>
<protein>
    <submittedName>
        <fullName evidence="1">Uncharacterized protein</fullName>
    </submittedName>
</protein>
<dbReference type="AlphaFoldDB" id="A0A8H7IQH4"/>
<reference evidence="1" key="2">
    <citation type="journal article" date="2018" name="DNA Res.">
        <title>Comparative genome and transcriptome analyses reveal adaptations to opportunistic infections in woody plant degrading pathogens of Botryosphaeriaceae.</title>
        <authorList>
            <person name="Yan J.Y."/>
            <person name="Zhao W.S."/>
            <person name="Chen Z."/>
            <person name="Xing Q.K."/>
            <person name="Zhang W."/>
            <person name="Chethana K.W.T."/>
            <person name="Xue M.F."/>
            <person name="Xu J.P."/>
            <person name="Phillips A.J.L."/>
            <person name="Wang Y."/>
            <person name="Liu J.H."/>
            <person name="Liu M."/>
            <person name="Zhou Y."/>
            <person name="Jayawardena R.S."/>
            <person name="Manawasinghe I.S."/>
            <person name="Huang J.B."/>
            <person name="Qiao G.H."/>
            <person name="Fu C.Y."/>
            <person name="Guo F.F."/>
            <person name="Dissanayake A.J."/>
            <person name="Peng Y.L."/>
            <person name="Hyde K.D."/>
            <person name="Li X.H."/>
        </authorList>
    </citation>
    <scope>NUCLEOTIDE SEQUENCE</scope>
    <source>
        <strain evidence="1">CSS-01s</strain>
    </source>
</reference>
<dbReference type="EMBL" id="MDYX01000037">
    <property type="protein sequence ID" value="KAF9629910.1"/>
    <property type="molecule type" value="Genomic_DNA"/>
</dbReference>